<evidence type="ECO:0000256" key="15">
    <source>
        <dbReference type="ARBA" id="ARBA00049778"/>
    </source>
</evidence>
<dbReference type="Pfam" id="PF00732">
    <property type="entry name" value="GMC_oxred_N"/>
    <property type="match status" value="1"/>
</dbReference>
<dbReference type="GO" id="GO:0016995">
    <property type="term" value="F:cholesterol oxidase activity"/>
    <property type="evidence" value="ECO:0007669"/>
    <property type="project" value="UniProtKB-EC"/>
</dbReference>
<evidence type="ECO:0000256" key="7">
    <source>
        <dbReference type="ARBA" id="ARBA00023098"/>
    </source>
</evidence>
<dbReference type="PANTHER" id="PTHR47470">
    <property type="entry name" value="CHOLESTEROL OXIDASE"/>
    <property type="match status" value="1"/>
</dbReference>
<keyword evidence="3" id="KW-0153">Cholesterol metabolism</keyword>
<dbReference type="AlphaFoldDB" id="A0A1V2IBY4"/>
<name>A0A1V2IBY4_9ACTN</name>
<evidence type="ECO:0000256" key="6">
    <source>
        <dbReference type="ARBA" id="ARBA00023002"/>
    </source>
</evidence>
<evidence type="ECO:0000256" key="14">
    <source>
        <dbReference type="ARBA" id="ARBA00049744"/>
    </source>
</evidence>
<evidence type="ECO:0000256" key="4">
    <source>
        <dbReference type="ARBA" id="ARBA00022630"/>
    </source>
</evidence>
<evidence type="ECO:0000256" key="8">
    <source>
        <dbReference type="ARBA" id="ARBA00023166"/>
    </source>
</evidence>
<proteinExistence type="inferred from homology"/>
<feature type="domain" description="Glucose-methanol-choline oxidoreductase N-terminal" evidence="17">
    <location>
        <begin position="88"/>
        <end position="203"/>
    </location>
</feature>
<dbReference type="PANTHER" id="PTHR47470:SF1">
    <property type="entry name" value="FAD-DEPENDENT OXIDOREDUCTASE 2 FAD BINDING DOMAIN-CONTAINING PROTEIN"/>
    <property type="match status" value="1"/>
</dbReference>
<accession>A0A1V2IBY4</accession>
<dbReference type="OrthoDB" id="517968at2"/>
<dbReference type="GO" id="GO:0004769">
    <property type="term" value="F:steroid Delta-isomerase activity"/>
    <property type="evidence" value="ECO:0007669"/>
    <property type="project" value="UniProtKB-EC"/>
</dbReference>
<feature type="domain" description="FAD dependent oxidoreductase" evidence="18">
    <location>
        <begin position="19"/>
        <end position="61"/>
    </location>
</feature>
<evidence type="ECO:0000256" key="11">
    <source>
        <dbReference type="ARBA" id="ARBA00038856"/>
    </source>
</evidence>
<dbReference type="SUPFAM" id="SSF51905">
    <property type="entry name" value="FAD/NAD(P)-binding domain"/>
    <property type="match status" value="1"/>
</dbReference>
<evidence type="ECO:0000256" key="5">
    <source>
        <dbReference type="ARBA" id="ARBA00022827"/>
    </source>
</evidence>
<keyword evidence="7" id="KW-0443">Lipid metabolism</keyword>
<keyword evidence="9" id="KW-0753">Steroid metabolism</keyword>
<comment type="cofactor">
    <cofactor evidence="1">
        <name>FAD</name>
        <dbReference type="ChEBI" id="CHEBI:57692"/>
    </cofactor>
</comment>
<comment type="similarity">
    <text evidence="2">Belongs to the GMC oxidoreductase family.</text>
</comment>
<evidence type="ECO:0000256" key="10">
    <source>
        <dbReference type="ARBA" id="ARBA00023235"/>
    </source>
</evidence>
<comment type="pathway">
    <text evidence="12">Steroid metabolism; cholesterol degradation.</text>
</comment>
<dbReference type="GO" id="GO:0050660">
    <property type="term" value="F:flavin adenine dinucleotide binding"/>
    <property type="evidence" value="ECO:0007669"/>
    <property type="project" value="InterPro"/>
</dbReference>
<dbReference type="InterPro" id="IPR036188">
    <property type="entry name" value="FAD/NAD-bd_sf"/>
</dbReference>
<dbReference type="GO" id="GO:0008203">
    <property type="term" value="P:cholesterol metabolic process"/>
    <property type="evidence" value="ECO:0007669"/>
    <property type="project" value="UniProtKB-KW"/>
</dbReference>
<sequence>MGNTSSDTEFNGASGLDVDVLVVGSGFGGSVTALRLAEKGYRVTVVEAGRRYSAPPEASGTAKKEHVRAALGEASPEASGTQKEARSRRGAVAPLPRTSMDIRRYLWMPWLGCHGIQKITLLGRVLVLSGAAVGGGSMVYANTLYRPLEPFYADPQWAGLADWRAELAPYYDQAERMLGVVHNPTTTYADKVFRTVAEEMGVGDTFQLADVGVYFGPEGRPAPGEPAEDPYFGGAGPRRVGCVQCGECMSGCRHEAKNTLDRNYLYLAERLGVTVVADTTIRSVTPLPGGGYEVVGEPTGAWPAVTPWGRVRARGRQRRWRAGQVVFAAGALGTQQLLHAMRAGGQLPGLSERLGHLTRTNSEAILGAVRTRPDERITRGVAITSSFYPDPHTHVEPVRYGRGSNLLAPLASTMTDGGGRVPRWARFLGACLRRPHLAVAACLPWRWSERAMIVLVMQSQDNSLVVRRRRGPFGTSWLTSRQGHGEPNPTWIPAGNDATRRIAAEIGGHPAGSITEVANIPLTAHILGGAPIGENPERGVVDAYQRVFGHPGLHVADGAAVCANLGVNPSLTITAQAERAMSFWPNKGDSDPRPPLGAPYRRIDPVAPRHPAVPAFAPAAYRIGGLPVVAVTHVPDAEGR</sequence>
<dbReference type="InterPro" id="IPR052542">
    <property type="entry name" value="Cholesterol_Oxidase"/>
</dbReference>
<dbReference type="STRING" id="1834516.BL253_12655"/>
<evidence type="ECO:0000259" key="17">
    <source>
        <dbReference type="Pfam" id="PF00732"/>
    </source>
</evidence>
<feature type="domain" description="Glucose-methanol-choline oxidoreductase C-terminal" evidence="19">
    <location>
        <begin position="523"/>
        <end position="577"/>
    </location>
</feature>
<dbReference type="Pfam" id="PF01266">
    <property type="entry name" value="DAO"/>
    <property type="match status" value="1"/>
</dbReference>
<keyword evidence="10" id="KW-0413">Isomerase</keyword>
<evidence type="ECO:0000256" key="3">
    <source>
        <dbReference type="ARBA" id="ARBA00022548"/>
    </source>
</evidence>
<protein>
    <recommendedName>
        <fullName evidence="14">Cholesterol oxidase</fullName>
        <ecNumber evidence="13">1.1.3.6</ecNumber>
        <ecNumber evidence="11">5.3.3.1</ecNumber>
    </recommendedName>
    <alternativeName>
        <fullName evidence="15">Cholesterol isomerase</fullName>
    </alternativeName>
</protein>
<keyword evidence="4" id="KW-0285">Flavoprotein</keyword>
<gene>
    <name evidence="20" type="ORF">BL253_12655</name>
</gene>
<dbReference type="EC" id="1.1.3.6" evidence="13"/>
<dbReference type="Gene3D" id="3.50.50.60">
    <property type="entry name" value="FAD/NAD(P)-binding domain"/>
    <property type="match status" value="3"/>
</dbReference>
<evidence type="ECO:0000313" key="21">
    <source>
        <dbReference type="Proteomes" id="UP000188929"/>
    </source>
</evidence>
<reference evidence="21" key="1">
    <citation type="submission" date="2016-10" db="EMBL/GenBank/DDBJ databases">
        <title>Frankia sp. NRRL B-16386 Genome sequencing.</title>
        <authorList>
            <person name="Ghodhbane-Gtari F."/>
            <person name="Swanson E."/>
            <person name="Gueddou A."/>
            <person name="Hezbri K."/>
            <person name="Ktari K."/>
            <person name="Nouioui I."/>
            <person name="Morris K."/>
            <person name="Simpson S."/>
            <person name="Abebe-Akele F."/>
            <person name="Thomas K."/>
            <person name="Gtari M."/>
            <person name="Tisa L.S."/>
        </authorList>
    </citation>
    <scope>NUCLEOTIDE SEQUENCE [LARGE SCALE GENOMIC DNA]</scope>
    <source>
        <strain evidence="21">NRRL B-16386</strain>
    </source>
</reference>
<feature type="region of interest" description="Disordered" evidence="16">
    <location>
        <begin position="53"/>
        <end position="92"/>
    </location>
</feature>
<comment type="caution">
    <text evidence="20">The sequence shown here is derived from an EMBL/GenBank/DDBJ whole genome shotgun (WGS) entry which is preliminary data.</text>
</comment>
<dbReference type="EC" id="5.3.3.1" evidence="11"/>
<evidence type="ECO:0000256" key="16">
    <source>
        <dbReference type="SAM" id="MobiDB-lite"/>
    </source>
</evidence>
<dbReference type="InterPro" id="IPR006076">
    <property type="entry name" value="FAD-dep_OxRdtase"/>
</dbReference>
<dbReference type="InterPro" id="IPR000172">
    <property type="entry name" value="GMC_OxRdtase_N"/>
</dbReference>
<keyword evidence="21" id="KW-1185">Reference proteome</keyword>
<evidence type="ECO:0000256" key="12">
    <source>
        <dbReference type="ARBA" id="ARBA00049645"/>
    </source>
</evidence>
<dbReference type="InterPro" id="IPR007867">
    <property type="entry name" value="GMC_OxRtase_C"/>
</dbReference>
<evidence type="ECO:0000313" key="20">
    <source>
        <dbReference type="EMBL" id="ONH30595.1"/>
    </source>
</evidence>
<evidence type="ECO:0000256" key="1">
    <source>
        <dbReference type="ARBA" id="ARBA00001974"/>
    </source>
</evidence>
<keyword evidence="8" id="KW-1207">Sterol metabolism</keyword>
<dbReference type="EMBL" id="MOMC01000024">
    <property type="protein sequence ID" value="ONH30595.1"/>
    <property type="molecule type" value="Genomic_DNA"/>
</dbReference>
<evidence type="ECO:0000259" key="18">
    <source>
        <dbReference type="Pfam" id="PF01266"/>
    </source>
</evidence>
<keyword evidence="6" id="KW-0560">Oxidoreductase</keyword>
<keyword evidence="5" id="KW-0274">FAD</keyword>
<dbReference type="Pfam" id="PF05199">
    <property type="entry name" value="GMC_oxred_C"/>
    <property type="match status" value="1"/>
</dbReference>
<evidence type="ECO:0000256" key="13">
    <source>
        <dbReference type="ARBA" id="ARBA00049723"/>
    </source>
</evidence>
<organism evidence="20 21">
    <name type="scientific">Pseudofrankia asymbiotica</name>
    <dbReference type="NCBI Taxonomy" id="1834516"/>
    <lineage>
        <taxon>Bacteria</taxon>
        <taxon>Bacillati</taxon>
        <taxon>Actinomycetota</taxon>
        <taxon>Actinomycetes</taxon>
        <taxon>Frankiales</taxon>
        <taxon>Frankiaceae</taxon>
        <taxon>Pseudofrankia</taxon>
    </lineage>
</organism>
<evidence type="ECO:0000256" key="2">
    <source>
        <dbReference type="ARBA" id="ARBA00010790"/>
    </source>
</evidence>
<dbReference type="RefSeq" id="WP_116438852.1">
    <property type="nucleotide sequence ID" value="NZ_MOMC01000024.1"/>
</dbReference>
<evidence type="ECO:0000259" key="19">
    <source>
        <dbReference type="Pfam" id="PF05199"/>
    </source>
</evidence>
<dbReference type="Proteomes" id="UP000188929">
    <property type="component" value="Unassembled WGS sequence"/>
</dbReference>
<evidence type="ECO:0000256" key="9">
    <source>
        <dbReference type="ARBA" id="ARBA00023221"/>
    </source>
</evidence>